<accession>A0A6J4VX58</accession>
<dbReference type="SUPFAM" id="SSF51905">
    <property type="entry name" value="FAD/NAD(P)-binding domain"/>
    <property type="match status" value="1"/>
</dbReference>
<gene>
    <name evidence="2" type="ORF">AVDCRST_MAG18-4255</name>
</gene>
<sequence>MADTSTGRARQAGAAESDCGCGSACCDTTAVVAEVRAATGCCAGDCCGGGEALNEMSATSGVALVHGERLPVAIIGAGPVGLAAAAHLLARGETPLVLEAGAAVGASIRAWGHVRLFSPWRYAIDPASERLLAATGWVSPDPDGYPTGHELIDSYLAPLAATPQLRPHIRLGARVTAVARRGFDKMKTDGREEAPFVLHVAKEDGEEEVLLARAVIDASGTWGAPNPLGANGLPAPGERAAADRIHYGIPDVLGAARAEYAGRRTLVVGSGHSAFNAVLDLATLIEEEGRGELIWAVRRRTLGQVFGGGENDALAERGKLGLRVRGLVERGTLRLVTGFKVARLHSGPQGVTTIGDDEILPPVDRIVAATGFRPDLTPLRELRLDLDPAVESPTILAPLIDPNLHSCGTVRPHGAFELKHPEHDFFIAGMKSYGRAPTFLMLTGYEQVRSIAAALAGDRAAAREVELVLPETGVCSTDRGAGDGDGCCGAPVAPRGLVALPLAAGSANSCGVPALASAGTGAGARGGGCCG</sequence>
<name>A0A6J4VX58_9BACT</name>
<evidence type="ECO:0000256" key="1">
    <source>
        <dbReference type="ARBA" id="ARBA00023002"/>
    </source>
</evidence>
<dbReference type="PANTHER" id="PTHR43539">
    <property type="entry name" value="FLAVIN-BINDING MONOOXYGENASE-LIKE PROTEIN (AFU_ORTHOLOGUE AFUA_4G09220)"/>
    <property type="match status" value="1"/>
</dbReference>
<dbReference type="GO" id="GO:0050660">
    <property type="term" value="F:flavin adenine dinucleotide binding"/>
    <property type="evidence" value="ECO:0007669"/>
    <property type="project" value="TreeGrafter"/>
</dbReference>
<organism evidence="2">
    <name type="scientific">uncultured Thermomicrobiales bacterium</name>
    <dbReference type="NCBI Taxonomy" id="1645740"/>
    <lineage>
        <taxon>Bacteria</taxon>
        <taxon>Pseudomonadati</taxon>
        <taxon>Thermomicrobiota</taxon>
        <taxon>Thermomicrobia</taxon>
        <taxon>Thermomicrobiales</taxon>
        <taxon>environmental samples</taxon>
    </lineage>
</organism>
<reference evidence="2" key="1">
    <citation type="submission" date="2020-02" db="EMBL/GenBank/DDBJ databases">
        <authorList>
            <person name="Meier V. D."/>
        </authorList>
    </citation>
    <scope>NUCLEOTIDE SEQUENCE</scope>
    <source>
        <strain evidence="2">AVDCRST_MAG18</strain>
    </source>
</reference>
<dbReference type="GO" id="GO:0004497">
    <property type="term" value="F:monooxygenase activity"/>
    <property type="evidence" value="ECO:0007669"/>
    <property type="project" value="TreeGrafter"/>
</dbReference>
<dbReference type="AlphaFoldDB" id="A0A6J4VX58"/>
<evidence type="ECO:0000313" key="2">
    <source>
        <dbReference type="EMBL" id="CAA9587964.1"/>
    </source>
</evidence>
<dbReference type="PANTHER" id="PTHR43539:SF78">
    <property type="entry name" value="FLAVIN-CONTAINING MONOOXYGENASE"/>
    <property type="match status" value="1"/>
</dbReference>
<dbReference type="InterPro" id="IPR050982">
    <property type="entry name" value="Auxin_biosynth/cation_transpt"/>
</dbReference>
<dbReference type="InterPro" id="IPR036188">
    <property type="entry name" value="FAD/NAD-bd_sf"/>
</dbReference>
<proteinExistence type="predicted"/>
<dbReference type="EMBL" id="CADCWN010000341">
    <property type="protein sequence ID" value="CAA9587964.1"/>
    <property type="molecule type" value="Genomic_DNA"/>
</dbReference>
<dbReference type="Gene3D" id="3.50.50.60">
    <property type="entry name" value="FAD/NAD(P)-binding domain"/>
    <property type="match status" value="1"/>
</dbReference>
<protein>
    <submittedName>
        <fullName evidence="2">Putative secreted protein</fullName>
    </submittedName>
</protein>
<dbReference type="Pfam" id="PF13738">
    <property type="entry name" value="Pyr_redox_3"/>
    <property type="match status" value="1"/>
</dbReference>
<dbReference type="PRINTS" id="PR00368">
    <property type="entry name" value="FADPNR"/>
</dbReference>
<keyword evidence="1" id="KW-0560">Oxidoreductase</keyword>